<dbReference type="SUPFAM" id="SSF46689">
    <property type="entry name" value="Homeodomain-like"/>
    <property type="match status" value="2"/>
</dbReference>
<dbReference type="SMART" id="SM00342">
    <property type="entry name" value="HTH_ARAC"/>
    <property type="match status" value="1"/>
</dbReference>
<evidence type="ECO:0000256" key="2">
    <source>
        <dbReference type="ARBA" id="ARBA00023125"/>
    </source>
</evidence>
<evidence type="ECO:0000256" key="4">
    <source>
        <dbReference type="ARBA" id="ARBA00023163"/>
    </source>
</evidence>
<keyword evidence="2" id="KW-0238">DNA-binding</keyword>
<sequence>MKLEENPQEYADVRLQVPSEFQQRSGLCLLRSGMSRTKPHYEIGPRKLIHYSLHFVIKGTLELQDENSTYLLEAGTMFCLFPDITYRYKKASDKPLELCWLLLDGFLVRPALSMLGIQEHKPFAVQPWGQQMKLLHERIHHTVGKDSPLLQQSLLYELLQLLQTTQESGAGREPSAWLEYCALYMQLHYSEPLRVEALAVEAGVHRSYFSAAFRKHFGQSPKQYLTSIRMKKALELLESPGLPIQEIALTVGYPDLFMFTRAFTSYFGEAPTEYRKRGTRSGEPD</sequence>
<dbReference type="InterPro" id="IPR003313">
    <property type="entry name" value="AraC-bd"/>
</dbReference>
<accession>A0A4P8XEY6</accession>
<dbReference type="InterPro" id="IPR009057">
    <property type="entry name" value="Homeodomain-like_sf"/>
</dbReference>
<dbReference type="RefSeq" id="WP_175415124.1">
    <property type="nucleotide sequence ID" value="NZ_CP040396.1"/>
</dbReference>
<keyword evidence="3" id="KW-0010">Activator</keyword>
<dbReference type="PANTHER" id="PTHR46796">
    <property type="entry name" value="HTH-TYPE TRANSCRIPTIONAL ACTIVATOR RHAS-RELATED"/>
    <property type="match status" value="1"/>
</dbReference>
<dbReference type="PRINTS" id="PR00032">
    <property type="entry name" value="HTHARAC"/>
</dbReference>
<name>A0A4P8XEY6_9BACL</name>
<dbReference type="EMBL" id="CP040396">
    <property type="protein sequence ID" value="QCT00937.1"/>
    <property type="molecule type" value="Genomic_DNA"/>
</dbReference>
<dbReference type="AlphaFoldDB" id="A0A4P8XEY6"/>
<dbReference type="PANTHER" id="PTHR46796:SF12">
    <property type="entry name" value="HTH-TYPE DNA-BINDING TRANSCRIPTIONAL ACTIVATOR EUTR"/>
    <property type="match status" value="1"/>
</dbReference>
<dbReference type="PROSITE" id="PS00041">
    <property type="entry name" value="HTH_ARAC_FAMILY_1"/>
    <property type="match status" value="1"/>
</dbReference>
<dbReference type="Gene3D" id="1.10.10.60">
    <property type="entry name" value="Homeodomain-like"/>
    <property type="match status" value="2"/>
</dbReference>
<keyword evidence="4" id="KW-0804">Transcription</keyword>
<evidence type="ECO:0000313" key="7">
    <source>
        <dbReference type="Proteomes" id="UP000300879"/>
    </source>
</evidence>
<dbReference type="PROSITE" id="PS01124">
    <property type="entry name" value="HTH_ARAC_FAMILY_2"/>
    <property type="match status" value="1"/>
</dbReference>
<evidence type="ECO:0000256" key="1">
    <source>
        <dbReference type="ARBA" id="ARBA00023015"/>
    </source>
</evidence>
<evidence type="ECO:0000256" key="3">
    <source>
        <dbReference type="ARBA" id="ARBA00023159"/>
    </source>
</evidence>
<reference evidence="6 7" key="1">
    <citation type="submission" date="2019-05" db="EMBL/GenBank/DDBJ databases">
        <authorList>
            <person name="Chen C."/>
        </authorList>
    </citation>
    <scope>NUCLEOTIDE SEQUENCE [LARGE SCALE GENOMIC DNA]</scope>
    <source>
        <strain evidence="6 7">HB172198</strain>
    </source>
</reference>
<dbReference type="InterPro" id="IPR018060">
    <property type="entry name" value="HTH_AraC"/>
</dbReference>
<dbReference type="InterPro" id="IPR018062">
    <property type="entry name" value="HTH_AraC-typ_CS"/>
</dbReference>
<dbReference type="Pfam" id="PF02311">
    <property type="entry name" value="AraC_binding"/>
    <property type="match status" value="1"/>
</dbReference>
<dbReference type="GO" id="GO:0003700">
    <property type="term" value="F:DNA-binding transcription factor activity"/>
    <property type="evidence" value="ECO:0007669"/>
    <property type="project" value="InterPro"/>
</dbReference>
<dbReference type="InterPro" id="IPR020449">
    <property type="entry name" value="Tscrpt_reg_AraC-type_HTH"/>
</dbReference>
<dbReference type="SUPFAM" id="SSF51215">
    <property type="entry name" value="Regulatory protein AraC"/>
    <property type="match status" value="1"/>
</dbReference>
<dbReference type="Proteomes" id="UP000300879">
    <property type="component" value="Chromosome"/>
</dbReference>
<evidence type="ECO:0000259" key="5">
    <source>
        <dbReference type="PROSITE" id="PS01124"/>
    </source>
</evidence>
<protein>
    <submittedName>
        <fullName evidence="6">Transcriptional regulator</fullName>
    </submittedName>
</protein>
<dbReference type="KEGG" id="palo:E6C60_0211"/>
<organism evidence="6 7">
    <name type="scientific">Paenibacillus algicola</name>
    <dbReference type="NCBI Taxonomy" id="2565926"/>
    <lineage>
        <taxon>Bacteria</taxon>
        <taxon>Bacillati</taxon>
        <taxon>Bacillota</taxon>
        <taxon>Bacilli</taxon>
        <taxon>Bacillales</taxon>
        <taxon>Paenibacillaceae</taxon>
        <taxon>Paenibacillus</taxon>
    </lineage>
</organism>
<keyword evidence="1" id="KW-0805">Transcription regulation</keyword>
<dbReference type="InterPro" id="IPR050204">
    <property type="entry name" value="AraC_XylS_family_regulators"/>
</dbReference>
<proteinExistence type="predicted"/>
<dbReference type="GO" id="GO:0043565">
    <property type="term" value="F:sequence-specific DNA binding"/>
    <property type="evidence" value="ECO:0007669"/>
    <property type="project" value="InterPro"/>
</dbReference>
<dbReference type="InterPro" id="IPR037923">
    <property type="entry name" value="HTH-like"/>
</dbReference>
<dbReference type="Pfam" id="PF12833">
    <property type="entry name" value="HTH_18"/>
    <property type="match status" value="1"/>
</dbReference>
<keyword evidence="7" id="KW-1185">Reference proteome</keyword>
<gene>
    <name evidence="6" type="ORF">E6C60_0211</name>
</gene>
<evidence type="ECO:0000313" key="6">
    <source>
        <dbReference type="EMBL" id="QCT00937.1"/>
    </source>
</evidence>
<feature type="domain" description="HTH araC/xylS-type" evidence="5">
    <location>
        <begin position="179"/>
        <end position="277"/>
    </location>
</feature>